<dbReference type="SUPFAM" id="SSF51306">
    <property type="entry name" value="LexA/Signal peptidase"/>
    <property type="match status" value="1"/>
</dbReference>
<sequence>MKKDDSSFYGLLGKRLKNIRRKYLKISAEKLAEILGISEQQIRRYEQGIDKISLDKLAIIEDKYKIPLQYFYNAQTEINHLTAKNHVNKKNSTIPTIFALDASEIIDSSKYKSLPVYSYTGAGKFIDLTEIEPIDNLLIPKEFAVNGSIAVVKVIGKSMEPVIREGAYIGVEKDNKIFVSGNIYAVYLPYEGAVIKKVYLNLDSVILKSENKDFPDIIIPLKDIDKDNFIIGKVKWVLQKF</sequence>
<reference evidence="5 6" key="1">
    <citation type="submission" date="2019-01" db="EMBL/GenBank/DDBJ databases">
        <title>Insights into ecological role of a new deltaproteobacterial order Candidatus Sinidesulfobacterales (Sva0485) by metagenomics and metatranscriptomics.</title>
        <authorList>
            <person name="Tan S."/>
            <person name="Liu J."/>
            <person name="Fang Y."/>
            <person name="Hedlund B."/>
            <person name="Lian Z.-H."/>
            <person name="Huang L.-Y."/>
            <person name="Li J.-T."/>
            <person name="Huang L.-N."/>
            <person name="Li W.-J."/>
            <person name="Jiang H.-C."/>
            <person name="Dong H.-L."/>
            <person name="Shu W.-S."/>
        </authorList>
    </citation>
    <scope>NUCLEOTIDE SEQUENCE [LARGE SCALE GENOMIC DNA]</scope>
    <source>
        <strain evidence="5">AP4</strain>
    </source>
</reference>
<dbReference type="InterPro" id="IPR001387">
    <property type="entry name" value="Cro/C1-type_HTH"/>
</dbReference>
<keyword evidence="1" id="KW-0805">Transcription regulation</keyword>
<keyword evidence="2" id="KW-0238">DNA-binding</keyword>
<comment type="caution">
    <text evidence="5">The sequence shown here is derived from an EMBL/GenBank/DDBJ whole genome shotgun (WGS) entry which is preliminary data.</text>
</comment>
<gene>
    <name evidence="5" type="ORF">EVJ48_03100</name>
</gene>
<dbReference type="Pfam" id="PF00717">
    <property type="entry name" value="Peptidase_S24"/>
    <property type="match status" value="1"/>
</dbReference>
<dbReference type="CDD" id="cd06529">
    <property type="entry name" value="S24_LexA-like"/>
    <property type="match status" value="1"/>
</dbReference>
<evidence type="ECO:0000256" key="1">
    <source>
        <dbReference type="ARBA" id="ARBA00023015"/>
    </source>
</evidence>
<dbReference type="GO" id="GO:0003677">
    <property type="term" value="F:DNA binding"/>
    <property type="evidence" value="ECO:0007669"/>
    <property type="project" value="UniProtKB-KW"/>
</dbReference>
<organism evidence="5 6">
    <name type="scientific">Candidatus Acidulodesulfobacterium acidiphilum</name>
    <dbReference type="NCBI Taxonomy" id="2597224"/>
    <lineage>
        <taxon>Bacteria</taxon>
        <taxon>Deltaproteobacteria</taxon>
        <taxon>Candidatus Acidulodesulfobacterales</taxon>
        <taxon>Candidatus Acidulodesulfobacterium</taxon>
    </lineage>
</organism>
<dbReference type="PANTHER" id="PTHR40661:SF3">
    <property type="entry name" value="FELS-1 PROPHAGE TRANSCRIPTIONAL REGULATOR"/>
    <property type="match status" value="1"/>
</dbReference>
<keyword evidence="3" id="KW-0804">Transcription</keyword>
<evidence type="ECO:0000256" key="3">
    <source>
        <dbReference type="ARBA" id="ARBA00023163"/>
    </source>
</evidence>
<dbReference type="Gene3D" id="1.10.260.40">
    <property type="entry name" value="lambda repressor-like DNA-binding domains"/>
    <property type="match status" value="1"/>
</dbReference>
<evidence type="ECO:0000313" key="5">
    <source>
        <dbReference type="EMBL" id="RZV39924.1"/>
    </source>
</evidence>
<evidence type="ECO:0000256" key="2">
    <source>
        <dbReference type="ARBA" id="ARBA00023125"/>
    </source>
</evidence>
<dbReference type="Proteomes" id="UP000322454">
    <property type="component" value="Unassembled WGS sequence"/>
</dbReference>
<dbReference type="InterPro" id="IPR039418">
    <property type="entry name" value="LexA-like"/>
</dbReference>
<dbReference type="InterPro" id="IPR036286">
    <property type="entry name" value="LexA/Signal_pep-like_sf"/>
</dbReference>
<evidence type="ECO:0000313" key="6">
    <source>
        <dbReference type="Proteomes" id="UP000322454"/>
    </source>
</evidence>
<dbReference type="SMART" id="SM00530">
    <property type="entry name" value="HTH_XRE"/>
    <property type="match status" value="1"/>
</dbReference>
<dbReference type="InterPro" id="IPR015927">
    <property type="entry name" value="Peptidase_S24_S26A/B/C"/>
</dbReference>
<dbReference type="AlphaFoldDB" id="A0A520XFG1"/>
<dbReference type="SUPFAM" id="SSF47413">
    <property type="entry name" value="lambda repressor-like DNA-binding domains"/>
    <property type="match status" value="1"/>
</dbReference>
<dbReference type="Pfam" id="PF01381">
    <property type="entry name" value="HTH_3"/>
    <property type="match status" value="1"/>
</dbReference>
<accession>A0A520XFG1</accession>
<dbReference type="PANTHER" id="PTHR40661">
    <property type="match status" value="1"/>
</dbReference>
<feature type="domain" description="HTH cro/C1-type" evidence="4">
    <location>
        <begin position="16"/>
        <end position="71"/>
    </location>
</feature>
<evidence type="ECO:0000259" key="4">
    <source>
        <dbReference type="PROSITE" id="PS50943"/>
    </source>
</evidence>
<dbReference type="Gene3D" id="2.10.109.10">
    <property type="entry name" value="Umud Fragment, subunit A"/>
    <property type="match status" value="1"/>
</dbReference>
<dbReference type="EMBL" id="SHMQ01000005">
    <property type="protein sequence ID" value="RZV39924.1"/>
    <property type="molecule type" value="Genomic_DNA"/>
</dbReference>
<proteinExistence type="predicted"/>
<protein>
    <submittedName>
        <fullName evidence="5">LexA family transcriptional regulator</fullName>
    </submittedName>
</protein>
<name>A0A520XFG1_9DELT</name>
<dbReference type="CDD" id="cd00093">
    <property type="entry name" value="HTH_XRE"/>
    <property type="match status" value="1"/>
</dbReference>
<dbReference type="PROSITE" id="PS50943">
    <property type="entry name" value="HTH_CROC1"/>
    <property type="match status" value="1"/>
</dbReference>
<dbReference type="InterPro" id="IPR010982">
    <property type="entry name" value="Lambda_DNA-bd_dom_sf"/>
</dbReference>